<feature type="region of interest" description="Disordered" evidence="1">
    <location>
        <begin position="25"/>
        <end position="62"/>
    </location>
</feature>
<comment type="caution">
    <text evidence="3">The sequence shown here is derived from an EMBL/GenBank/DDBJ whole genome shotgun (WGS) entry which is preliminary data.</text>
</comment>
<proteinExistence type="predicted"/>
<dbReference type="Proteomes" id="UP001501266">
    <property type="component" value="Unassembled WGS sequence"/>
</dbReference>
<accession>A0ABP4JK76</accession>
<evidence type="ECO:0000256" key="2">
    <source>
        <dbReference type="SAM" id="SignalP"/>
    </source>
</evidence>
<feature type="signal peptide" evidence="2">
    <location>
        <begin position="1"/>
        <end position="26"/>
    </location>
</feature>
<keyword evidence="2" id="KW-0732">Signal</keyword>
<evidence type="ECO:0008006" key="5">
    <source>
        <dbReference type="Google" id="ProtNLM"/>
    </source>
</evidence>
<protein>
    <recommendedName>
        <fullName evidence="5">Lipoprotein</fullName>
    </recommendedName>
</protein>
<keyword evidence="4" id="KW-1185">Reference proteome</keyword>
<sequence length="269" mass="28440">MTSTAAARASVAVLAALALASCAQPAAEPTVAPDGPPPSASASPAPTAAPSASPSAAADARRFEAQDGAVRFELPEGWTVDDRSAMGDASEMYSRGPGWLNDLVVLDEDGDQMLWYREHYGTDTYDCDVEQPDVERTEIAPLAPELVAALEADGYDIGTTYVQVRVAEATEFRGDARPGDWAVRMEVIRTLAEEDGCVPVVSEMATGSRVVLIDAVADREGEQGMPDTTIDFADEQSARAWLQSDEHAAILEVLASLELTDAPMLDAAP</sequence>
<name>A0ABP4JK76_9MICO</name>
<feature type="chain" id="PRO_5047358707" description="Lipoprotein" evidence="2">
    <location>
        <begin position="27"/>
        <end position="269"/>
    </location>
</feature>
<evidence type="ECO:0000256" key="1">
    <source>
        <dbReference type="SAM" id="MobiDB-lite"/>
    </source>
</evidence>
<gene>
    <name evidence="3" type="ORF">GCM10009640_14610</name>
</gene>
<dbReference type="RefSeq" id="WP_343918939.1">
    <property type="nucleotide sequence ID" value="NZ_BAAAKK010000004.1"/>
</dbReference>
<evidence type="ECO:0000313" key="3">
    <source>
        <dbReference type="EMBL" id="GAA1422228.1"/>
    </source>
</evidence>
<feature type="compositionally biased region" description="Low complexity" evidence="1">
    <location>
        <begin position="40"/>
        <end position="58"/>
    </location>
</feature>
<evidence type="ECO:0000313" key="4">
    <source>
        <dbReference type="Proteomes" id="UP001501266"/>
    </source>
</evidence>
<organism evidence="3 4">
    <name type="scientific">Agrococcus citreus</name>
    <dbReference type="NCBI Taxonomy" id="84643"/>
    <lineage>
        <taxon>Bacteria</taxon>
        <taxon>Bacillati</taxon>
        <taxon>Actinomycetota</taxon>
        <taxon>Actinomycetes</taxon>
        <taxon>Micrococcales</taxon>
        <taxon>Microbacteriaceae</taxon>
        <taxon>Agrococcus</taxon>
    </lineage>
</organism>
<dbReference type="EMBL" id="BAAAKK010000004">
    <property type="protein sequence ID" value="GAA1422228.1"/>
    <property type="molecule type" value="Genomic_DNA"/>
</dbReference>
<reference evidence="4" key="1">
    <citation type="journal article" date="2019" name="Int. J. Syst. Evol. Microbiol.">
        <title>The Global Catalogue of Microorganisms (GCM) 10K type strain sequencing project: providing services to taxonomists for standard genome sequencing and annotation.</title>
        <authorList>
            <consortium name="The Broad Institute Genomics Platform"/>
            <consortium name="The Broad Institute Genome Sequencing Center for Infectious Disease"/>
            <person name="Wu L."/>
            <person name="Ma J."/>
        </authorList>
    </citation>
    <scope>NUCLEOTIDE SEQUENCE [LARGE SCALE GENOMIC DNA]</scope>
    <source>
        <strain evidence="4">JCM 12398</strain>
    </source>
</reference>